<feature type="domain" description="HAMP" evidence="17">
    <location>
        <begin position="75"/>
        <end position="127"/>
    </location>
</feature>
<evidence type="ECO:0000256" key="13">
    <source>
        <dbReference type="ARBA" id="ARBA00023136"/>
    </source>
</evidence>
<dbReference type="FunFam" id="1.10.287.130:FF:000008">
    <property type="entry name" value="Two-component sensor histidine kinase"/>
    <property type="match status" value="1"/>
</dbReference>
<keyword evidence="19" id="KW-1185">Reference proteome</keyword>
<evidence type="ECO:0000256" key="15">
    <source>
        <dbReference type="SAM" id="Phobius"/>
    </source>
</evidence>
<feature type="transmembrane region" description="Helical" evidence="15">
    <location>
        <begin position="12"/>
        <end position="32"/>
    </location>
</feature>
<keyword evidence="5" id="KW-0597">Phosphoprotein</keyword>
<feature type="domain" description="Histidine kinase" evidence="16">
    <location>
        <begin position="142"/>
        <end position="358"/>
    </location>
</feature>
<evidence type="ECO:0000256" key="1">
    <source>
        <dbReference type="ARBA" id="ARBA00000085"/>
    </source>
</evidence>
<evidence type="ECO:0000256" key="11">
    <source>
        <dbReference type="ARBA" id="ARBA00022989"/>
    </source>
</evidence>
<evidence type="ECO:0000313" key="18">
    <source>
        <dbReference type="EMBL" id="QIW82063.1"/>
    </source>
</evidence>
<sequence>MSKFGNKLMVKLFGAIAISFLISLGVMILIIFSNIYLQKVNYLEKLSVRNSYFFILLQYSAAILTFITAFFIMARKKILYVKLITESVHQIANGKLGLTIRIESRDELTELAQNINHMSEELEKKFEHERQLERSKNELISNVSHDLRTPLTSIIGYLDLLKKGQYDSKAQFQEYLETIDSKSQRLKFLIDELFEYTHLSSPDVKLTCRETDLSGLMEQIIGEYIPIFEKEQLSVQKSIAEDHIPVLMDIDKMVRVYDNLFMNAIKYSKKPSELVISLKVIGDKAILKISNQVEGFSVDNINRLFERFFRGDKARTDQQGSGLGLAISKRIVELHNGNIHAEYREGWMSFIVEHPMHR</sequence>
<keyword evidence="8" id="KW-0547">Nucleotide-binding</keyword>
<keyword evidence="4" id="KW-1003">Cell membrane</keyword>
<dbReference type="PROSITE" id="PS50885">
    <property type="entry name" value="HAMP"/>
    <property type="match status" value="1"/>
</dbReference>
<dbReference type="EMBL" id="CP048852">
    <property type="protein sequence ID" value="QIW82063.1"/>
    <property type="molecule type" value="Genomic_DNA"/>
</dbReference>
<dbReference type="PRINTS" id="PR00344">
    <property type="entry name" value="BCTRLSENSOR"/>
</dbReference>
<evidence type="ECO:0000256" key="5">
    <source>
        <dbReference type="ARBA" id="ARBA00022553"/>
    </source>
</evidence>
<evidence type="ECO:0000256" key="9">
    <source>
        <dbReference type="ARBA" id="ARBA00022777"/>
    </source>
</evidence>
<comment type="catalytic activity">
    <reaction evidence="1">
        <text>ATP + protein L-histidine = ADP + protein N-phospho-L-histidine.</text>
        <dbReference type="EC" id="2.7.13.3"/>
    </reaction>
</comment>
<feature type="coiled-coil region" evidence="14">
    <location>
        <begin position="101"/>
        <end position="138"/>
    </location>
</feature>
<dbReference type="InterPro" id="IPR003660">
    <property type="entry name" value="HAMP_dom"/>
</dbReference>
<accession>A0A6H0WRX5</accession>
<dbReference type="SUPFAM" id="SSF158472">
    <property type="entry name" value="HAMP domain-like"/>
    <property type="match status" value="1"/>
</dbReference>
<dbReference type="SMART" id="SM00304">
    <property type="entry name" value="HAMP"/>
    <property type="match status" value="1"/>
</dbReference>
<dbReference type="GO" id="GO:0000155">
    <property type="term" value="F:phosphorelay sensor kinase activity"/>
    <property type="evidence" value="ECO:0007669"/>
    <property type="project" value="InterPro"/>
</dbReference>
<evidence type="ECO:0000256" key="6">
    <source>
        <dbReference type="ARBA" id="ARBA00022679"/>
    </source>
</evidence>
<dbReference type="Gene3D" id="3.30.565.10">
    <property type="entry name" value="Histidine kinase-like ATPase, C-terminal domain"/>
    <property type="match status" value="1"/>
</dbReference>
<dbReference type="RefSeq" id="WP_167873772.1">
    <property type="nucleotide sequence ID" value="NZ_CP048852.1"/>
</dbReference>
<feature type="transmembrane region" description="Helical" evidence="15">
    <location>
        <begin position="52"/>
        <end position="74"/>
    </location>
</feature>
<keyword evidence="10" id="KW-0067">ATP-binding</keyword>
<dbReference type="PROSITE" id="PS50109">
    <property type="entry name" value="HIS_KIN"/>
    <property type="match status" value="1"/>
</dbReference>
<dbReference type="AlphaFoldDB" id="A0A6H0WRX5"/>
<dbReference type="SMART" id="SM00387">
    <property type="entry name" value="HATPase_c"/>
    <property type="match status" value="1"/>
</dbReference>
<dbReference type="Pfam" id="PF02518">
    <property type="entry name" value="HATPase_c"/>
    <property type="match status" value="1"/>
</dbReference>
<dbReference type="PANTHER" id="PTHR45528">
    <property type="entry name" value="SENSOR HISTIDINE KINASE CPXA"/>
    <property type="match status" value="1"/>
</dbReference>
<dbReference type="CDD" id="cd00082">
    <property type="entry name" value="HisKA"/>
    <property type="match status" value="1"/>
</dbReference>
<reference evidence="18 19" key="1">
    <citation type="submission" date="2020-02" db="EMBL/GenBank/DDBJ databases">
        <title>Genome sequencing, annotation and comparative genomic analysis of Bacillus tequilensis EA-CB0015, an effective biological control agent against Pseudocercospora fijiensis in banana plants.</title>
        <authorList>
            <person name="Cuellar-Gaviria T.Z."/>
            <person name="Ju K.-S."/>
            <person name="Villegas-Escobar V."/>
        </authorList>
    </citation>
    <scope>NUCLEOTIDE SEQUENCE [LARGE SCALE GENOMIC DNA]</scope>
    <source>
        <strain evidence="18 19">EA-CB0015</strain>
    </source>
</reference>
<dbReference type="SUPFAM" id="SSF47384">
    <property type="entry name" value="Homodimeric domain of signal transducing histidine kinase"/>
    <property type="match status" value="1"/>
</dbReference>
<evidence type="ECO:0000256" key="7">
    <source>
        <dbReference type="ARBA" id="ARBA00022692"/>
    </source>
</evidence>
<dbReference type="CDD" id="cd06225">
    <property type="entry name" value="HAMP"/>
    <property type="match status" value="1"/>
</dbReference>
<dbReference type="FunFam" id="3.30.565.10:FF:000006">
    <property type="entry name" value="Sensor histidine kinase WalK"/>
    <property type="match status" value="1"/>
</dbReference>
<dbReference type="EC" id="2.7.13.3" evidence="3"/>
<gene>
    <name evidence="18" type="ORF">G4P54_20900</name>
</gene>
<dbReference type="KEGG" id="bteq:G4P54_20900"/>
<dbReference type="GO" id="GO:0005886">
    <property type="term" value="C:plasma membrane"/>
    <property type="evidence" value="ECO:0007669"/>
    <property type="project" value="UniProtKB-SubCell"/>
</dbReference>
<name>A0A6H0WRX5_9BACI</name>
<dbReference type="Proteomes" id="UP000501914">
    <property type="component" value="Chromosome"/>
</dbReference>
<evidence type="ECO:0000313" key="19">
    <source>
        <dbReference type="Proteomes" id="UP000501914"/>
    </source>
</evidence>
<dbReference type="InterPro" id="IPR005467">
    <property type="entry name" value="His_kinase_dom"/>
</dbReference>
<dbReference type="InterPro" id="IPR050398">
    <property type="entry name" value="HssS/ArlS-like"/>
</dbReference>
<evidence type="ECO:0000259" key="16">
    <source>
        <dbReference type="PROSITE" id="PS50109"/>
    </source>
</evidence>
<evidence type="ECO:0000256" key="2">
    <source>
        <dbReference type="ARBA" id="ARBA00004651"/>
    </source>
</evidence>
<dbReference type="Gene3D" id="6.10.340.10">
    <property type="match status" value="1"/>
</dbReference>
<dbReference type="InterPro" id="IPR036890">
    <property type="entry name" value="HATPase_C_sf"/>
</dbReference>
<dbReference type="InterPro" id="IPR004358">
    <property type="entry name" value="Sig_transdc_His_kin-like_C"/>
</dbReference>
<keyword evidence="9 18" id="KW-0418">Kinase</keyword>
<keyword evidence="13 15" id="KW-0472">Membrane</keyword>
<comment type="subcellular location">
    <subcellularLocation>
        <location evidence="2">Cell membrane</location>
        <topology evidence="2">Multi-pass membrane protein</topology>
    </subcellularLocation>
</comment>
<keyword evidence="7 15" id="KW-0812">Transmembrane</keyword>
<evidence type="ECO:0000259" key="17">
    <source>
        <dbReference type="PROSITE" id="PS50885"/>
    </source>
</evidence>
<keyword evidence="12" id="KW-0902">Two-component regulatory system</keyword>
<dbReference type="Pfam" id="PF00512">
    <property type="entry name" value="HisKA"/>
    <property type="match status" value="1"/>
</dbReference>
<dbReference type="Pfam" id="PF00672">
    <property type="entry name" value="HAMP"/>
    <property type="match status" value="1"/>
</dbReference>
<dbReference type="GO" id="GO:0005524">
    <property type="term" value="F:ATP binding"/>
    <property type="evidence" value="ECO:0007669"/>
    <property type="project" value="UniProtKB-KW"/>
</dbReference>
<evidence type="ECO:0000256" key="14">
    <source>
        <dbReference type="SAM" id="Coils"/>
    </source>
</evidence>
<evidence type="ECO:0000256" key="4">
    <source>
        <dbReference type="ARBA" id="ARBA00022475"/>
    </source>
</evidence>
<dbReference type="InterPro" id="IPR003661">
    <property type="entry name" value="HisK_dim/P_dom"/>
</dbReference>
<dbReference type="SUPFAM" id="SSF55874">
    <property type="entry name" value="ATPase domain of HSP90 chaperone/DNA topoisomerase II/histidine kinase"/>
    <property type="match status" value="1"/>
</dbReference>
<keyword evidence="6" id="KW-0808">Transferase</keyword>
<keyword evidence="11 15" id="KW-1133">Transmembrane helix</keyword>
<keyword evidence="14" id="KW-0175">Coiled coil</keyword>
<evidence type="ECO:0000256" key="10">
    <source>
        <dbReference type="ARBA" id="ARBA00022840"/>
    </source>
</evidence>
<dbReference type="Gene3D" id="1.10.287.130">
    <property type="match status" value="1"/>
</dbReference>
<evidence type="ECO:0000256" key="8">
    <source>
        <dbReference type="ARBA" id="ARBA00022741"/>
    </source>
</evidence>
<dbReference type="PANTHER" id="PTHR45528:SF8">
    <property type="entry name" value="HISTIDINE KINASE"/>
    <property type="match status" value="1"/>
</dbReference>
<dbReference type="InterPro" id="IPR036097">
    <property type="entry name" value="HisK_dim/P_sf"/>
</dbReference>
<dbReference type="SMART" id="SM00388">
    <property type="entry name" value="HisKA"/>
    <property type="match status" value="1"/>
</dbReference>
<evidence type="ECO:0000256" key="12">
    <source>
        <dbReference type="ARBA" id="ARBA00023012"/>
    </source>
</evidence>
<evidence type="ECO:0000256" key="3">
    <source>
        <dbReference type="ARBA" id="ARBA00012438"/>
    </source>
</evidence>
<organism evidence="18 19">
    <name type="scientific">Bacillus tequilensis</name>
    <dbReference type="NCBI Taxonomy" id="227866"/>
    <lineage>
        <taxon>Bacteria</taxon>
        <taxon>Bacillati</taxon>
        <taxon>Bacillota</taxon>
        <taxon>Bacilli</taxon>
        <taxon>Bacillales</taxon>
        <taxon>Bacillaceae</taxon>
        <taxon>Bacillus</taxon>
    </lineage>
</organism>
<proteinExistence type="predicted"/>
<dbReference type="InterPro" id="IPR003594">
    <property type="entry name" value="HATPase_dom"/>
</dbReference>
<protein>
    <recommendedName>
        <fullName evidence="3">histidine kinase</fullName>
        <ecNumber evidence="3">2.7.13.3</ecNumber>
    </recommendedName>
</protein>